<dbReference type="OrthoDB" id="376357at2759"/>
<dbReference type="EMBL" id="KK101971">
    <property type="protein sequence ID" value="KIY99058.1"/>
    <property type="molecule type" value="Genomic_DNA"/>
</dbReference>
<dbReference type="InterPro" id="IPR001623">
    <property type="entry name" value="DnaJ_domain"/>
</dbReference>
<dbReference type="KEGG" id="mng:MNEG_8903"/>
<dbReference type="AlphaFoldDB" id="A0A0D2KUG6"/>
<dbReference type="PRINTS" id="PR00625">
    <property type="entry name" value="JDOMAIN"/>
</dbReference>
<keyword evidence="5" id="KW-1185">Reference proteome</keyword>
<reference evidence="4 5" key="1">
    <citation type="journal article" date="2013" name="BMC Genomics">
        <title>Reconstruction of the lipid metabolism for the microalga Monoraphidium neglectum from its genome sequence reveals characteristics suitable for biofuel production.</title>
        <authorList>
            <person name="Bogen C."/>
            <person name="Al-Dilaimi A."/>
            <person name="Albersmeier A."/>
            <person name="Wichmann J."/>
            <person name="Grundmann M."/>
            <person name="Rupp O."/>
            <person name="Lauersen K.J."/>
            <person name="Blifernez-Klassen O."/>
            <person name="Kalinowski J."/>
            <person name="Goesmann A."/>
            <person name="Mussgnug J.H."/>
            <person name="Kruse O."/>
        </authorList>
    </citation>
    <scope>NUCLEOTIDE SEQUENCE [LARGE SCALE GENOMIC DNA]</scope>
    <source>
        <strain evidence="4 5">SAG 48.87</strain>
    </source>
</reference>
<proteinExistence type="predicted"/>
<dbReference type="PANTHER" id="PTHR44579">
    <property type="entry name" value="OS01G0730500 PROTEIN"/>
    <property type="match status" value="1"/>
</dbReference>
<dbReference type="InterPro" id="IPR036869">
    <property type="entry name" value="J_dom_sf"/>
</dbReference>
<dbReference type="PROSITE" id="PS50076">
    <property type="entry name" value="DNAJ_2"/>
    <property type="match status" value="1"/>
</dbReference>
<dbReference type="SMART" id="SM00271">
    <property type="entry name" value="DnaJ"/>
    <property type="match status" value="1"/>
</dbReference>
<evidence type="ECO:0000259" key="3">
    <source>
        <dbReference type="PROSITE" id="PS51379"/>
    </source>
</evidence>
<dbReference type="InterPro" id="IPR017896">
    <property type="entry name" value="4Fe4S_Fe-S-bd"/>
</dbReference>
<dbReference type="PROSITE" id="PS51379">
    <property type="entry name" value="4FE4S_FER_2"/>
    <property type="match status" value="1"/>
</dbReference>
<feature type="compositionally biased region" description="Gly residues" evidence="1">
    <location>
        <begin position="316"/>
        <end position="330"/>
    </location>
</feature>
<protein>
    <submittedName>
        <fullName evidence="4">Uncharacterized protein</fullName>
    </submittedName>
</protein>
<dbReference type="SUPFAM" id="SSF54862">
    <property type="entry name" value="4Fe-4S ferredoxins"/>
    <property type="match status" value="1"/>
</dbReference>
<evidence type="ECO:0000259" key="2">
    <source>
        <dbReference type="PROSITE" id="PS50076"/>
    </source>
</evidence>
<dbReference type="Proteomes" id="UP000054498">
    <property type="component" value="Unassembled WGS sequence"/>
</dbReference>
<organism evidence="4 5">
    <name type="scientific">Monoraphidium neglectum</name>
    <dbReference type="NCBI Taxonomy" id="145388"/>
    <lineage>
        <taxon>Eukaryota</taxon>
        <taxon>Viridiplantae</taxon>
        <taxon>Chlorophyta</taxon>
        <taxon>core chlorophytes</taxon>
        <taxon>Chlorophyceae</taxon>
        <taxon>CS clade</taxon>
        <taxon>Sphaeropleales</taxon>
        <taxon>Selenastraceae</taxon>
        <taxon>Monoraphidium</taxon>
    </lineage>
</organism>
<evidence type="ECO:0000313" key="5">
    <source>
        <dbReference type="Proteomes" id="UP000054498"/>
    </source>
</evidence>
<gene>
    <name evidence="4" type="ORF">MNEG_8903</name>
</gene>
<dbReference type="Pfam" id="PF00226">
    <property type="entry name" value="DnaJ"/>
    <property type="match status" value="1"/>
</dbReference>
<evidence type="ECO:0000313" key="4">
    <source>
        <dbReference type="EMBL" id="KIY99058.1"/>
    </source>
</evidence>
<dbReference type="Gene3D" id="3.30.70.20">
    <property type="match status" value="1"/>
</dbReference>
<dbReference type="RefSeq" id="XP_013898078.1">
    <property type="nucleotide sequence ID" value="XM_014042624.1"/>
</dbReference>
<evidence type="ECO:0000256" key="1">
    <source>
        <dbReference type="SAM" id="MobiDB-lite"/>
    </source>
</evidence>
<dbReference type="GeneID" id="25741778"/>
<dbReference type="Pfam" id="PF13370">
    <property type="entry name" value="Fer4_13"/>
    <property type="match status" value="1"/>
</dbReference>
<dbReference type="STRING" id="145388.A0A0D2KUG6"/>
<feature type="region of interest" description="Disordered" evidence="1">
    <location>
        <begin position="312"/>
        <end position="337"/>
    </location>
</feature>
<dbReference type="CDD" id="cd06257">
    <property type="entry name" value="DnaJ"/>
    <property type="match status" value="1"/>
</dbReference>
<feature type="domain" description="J" evidence="2">
    <location>
        <begin position="60"/>
        <end position="138"/>
    </location>
</feature>
<dbReference type="Gene3D" id="1.10.287.110">
    <property type="entry name" value="DnaJ domain"/>
    <property type="match status" value="1"/>
</dbReference>
<feature type="domain" description="4Fe-4S ferredoxin-type" evidence="3">
    <location>
        <begin position="156"/>
        <end position="184"/>
    </location>
</feature>
<dbReference type="PANTHER" id="PTHR44579:SF2">
    <property type="entry name" value="OS01G0730500 PROTEIN"/>
    <property type="match status" value="1"/>
</dbReference>
<dbReference type="SUPFAM" id="SSF46565">
    <property type="entry name" value="Chaperone J-domain"/>
    <property type="match status" value="1"/>
</dbReference>
<name>A0A0D2KUG6_9CHLO</name>
<accession>A0A0D2KUG6</accession>
<sequence length="368" mass="39192">MFASIKSPVSFDGQARLTLKPRLGAPPLLASRYARAAAAPWRAPRAPAAASFLGEAPDLSFYELLGVHPTADNKTIKKAYYDLIREVHPDTALANSLSSSAGGELDAYYDTTDLCVILNEIYQTLTDSESRATYDALVGFSVESVNPFFDESFEKDQVFVDEVSCIGCGKCVRACTRAFVIEGSTYGRARVINQPQGPDQQEEVQIAMETCPVDCIHWVSSPQLSLLETALSKMDRVDAFVMMRRGGLAVSVFHEASKAWHRRQAAARARVQARAGTTAATAGFGGAPGAGKGPWGGLAGVFNQHVDWSGAKEATGGPGYAGEGADGGSGRRPSEAARVAKLAAQAAQSARLWRMANEARGPTKILSD</sequence>